<gene>
    <name evidence="2" type="ORF">CR513_56297</name>
</gene>
<accession>A0A371EG93</accession>
<feature type="compositionally biased region" description="Basic and acidic residues" evidence="1">
    <location>
        <begin position="96"/>
        <end position="108"/>
    </location>
</feature>
<dbReference type="AlphaFoldDB" id="A0A371EG93"/>
<comment type="caution">
    <text evidence="2">The sequence shown here is derived from an EMBL/GenBank/DDBJ whole genome shotgun (WGS) entry which is preliminary data.</text>
</comment>
<organism evidence="2 3">
    <name type="scientific">Mucuna pruriens</name>
    <name type="common">Velvet bean</name>
    <name type="synonym">Dolichos pruriens</name>
    <dbReference type="NCBI Taxonomy" id="157652"/>
    <lineage>
        <taxon>Eukaryota</taxon>
        <taxon>Viridiplantae</taxon>
        <taxon>Streptophyta</taxon>
        <taxon>Embryophyta</taxon>
        <taxon>Tracheophyta</taxon>
        <taxon>Spermatophyta</taxon>
        <taxon>Magnoliopsida</taxon>
        <taxon>eudicotyledons</taxon>
        <taxon>Gunneridae</taxon>
        <taxon>Pentapetalae</taxon>
        <taxon>rosids</taxon>
        <taxon>fabids</taxon>
        <taxon>Fabales</taxon>
        <taxon>Fabaceae</taxon>
        <taxon>Papilionoideae</taxon>
        <taxon>50 kb inversion clade</taxon>
        <taxon>NPAAA clade</taxon>
        <taxon>indigoferoid/millettioid clade</taxon>
        <taxon>Phaseoleae</taxon>
        <taxon>Mucuna</taxon>
    </lineage>
</organism>
<feature type="compositionally biased region" description="Basic residues" evidence="1">
    <location>
        <begin position="7"/>
        <end position="25"/>
    </location>
</feature>
<feature type="region of interest" description="Disordered" evidence="1">
    <location>
        <begin position="1"/>
        <end position="29"/>
    </location>
</feature>
<proteinExistence type="predicted"/>
<feature type="region of interest" description="Disordered" evidence="1">
    <location>
        <begin position="84"/>
        <end position="108"/>
    </location>
</feature>
<keyword evidence="3" id="KW-1185">Reference proteome</keyword>
<reference evidence="2" key="1">
    <citation type="submission" date="2018-05" db="EMBL/GenBank/DDBJ databases">
        <title>Draft genome of Mucuna pruriens seed.</title>
        <authorList>
            <person name="Nnadi N.E."/>
            <person name="Vos R."/>
            <person name="Hasami M.H."/>
            <person name="Devisetty U.K."/>
            <person name="Aguiy J.C."/>
        </authorList>
    </citation>
    <scope>NUCLEOTIDE SEQUENCE [LARGE SCALE GENOMIC DNA]</scope>
    <source>
        <strain evidence="2">JCA_2017</strain>
    </source>
</reference>
<evidence type="ECO:0000313" key="2">
    <source>
        <dbReference type="EMBL" id="RDX65072.1"/>
    </source>
</evidence>
<feature type="non-terminal residue" evidence="2">
    <location>
        <position position="108"/>
    </location>
</feature>
<evidence type="ECO:0000256" key="1">
    <source>
        <dbReference type="SAM" id="MobiDB-lite"/>
    </source>
</evidence>
<name>A0A371EG93_MUCPR</name>
<sequence length="108" mass="13093">MGERHERHVRMGRNRREQRRKRHVRRGEEPKKVPRLVTLEFGDYALVRWTQVLEDIRRGEKDPCEDWIALKRLMRHRRIMILKDDGEVEGESSNGEIKEELDPNRDLP</sequence>
<evidence type="ECO:0000313" key="3">
    <source>
        <dbReference type="Proteomes" id="UP000257109"/>
    </source>
</evidence>
<feature type="non-terminal residue" evidence="2">
    <location>
        <position position="1"/>
    </location>
</feature>
<dbReference type="Proteomes" id="UP000257109">
    <property type="component" value="Unassembled WGS sequence"/>
</dbReference>
<dbReference type="EMBL" id="QJKJ01014079">
    <property type="protein sequence ID" value="RDX65072.1"/>
    <property type="molecule type" value="Genomic_DNA"/>
</dbReference>
<protein>
    <submittedName>
        <fullName evidence="2">Uncharacterized protein</fullName>
    </submittedName>
</protein>